<dbReference type="STRING" id="555088.DealDRAFT_1781"/>
<evidence type="ECO:0000259" key="4">
    <source>
        <dbReference type="SMART" id="SM00797"/>
    </source>
</evidence>
<evidence type="ECO:0000256" key="2">
    <source>
        <dbReference type="ARBA" id="ARBA00022801"/>
    </source>
</evidence>
<gene>
    <name evidence="5" type="ORF">DealDRAFT_1781</name>
</gene>
<keyword evidence="1" id="KW-0547">Nucleotide-binding</keyword>
<dbReference type="InterPro" id="IPR052708">
    <property type="entry name" value="PxpC"/>
</dbReference>
<evidence type="ECO:0000256" key="3">
    <source>
        <dbReference type="ARBA" id="ARBA00022840"/>
    </source>
</evidence>
<sequence>MEGAEVLSGGLLSTVQDEGRFGWQAYGLPAAGAMDWYAFQTGNMLLGNAAEVAALEITLAGPTLRFTCNSMVAVTGAPLPVLLNGKEMPLWQSFVVKTGQQLSLGAVSAGCRAYLCVAGGILVPKVLGSRSTYLRGQLGGVDGRELAAGDFLPLEPCTAVGREGLYLLPEAIPAYPKSQSVRVMLGPQDDYFSIDALNALLHSEYKITPESDRMGYRLDGPQLTHKESADIISDGVVPGALQVPGHGTPIIMMADRPTTGGYPKIATVITADLWKVAQLKPGDSIRFQEVDFYQARQALYETRALLQSIFTPNSRLFNVRVNGKKYFVRVRELEDE</sequence>
<dbReference type="OrthoDB" id="9782422at2"/>
<organism evidence="5 6">
    <name type="scientific">Dethiobacter alkaliphilus AHT 1</name>
    <dbReference type="NCBI Taxonomy" id="555088"/>
    <lineage>
        <taxon>Bacteria</taxon>
        <taxon>Bacillati</taxon>
        <taxon>Bacillota</taxon>
        <taxon>Dethiobacteria</taxon>
        <taxon>Dethiobacterales</taxon>
        <taxon>Dethiobacteraceae</taxon>
        <taxon>Dethiobacter</taxon>
    </lineage>
</organism>
<dbReference type="EMBL" id="ACJM01000008">
    <property type="protein sequence ID" value="EEG77324.1"/>
    <property type="molecule type" value="Genomic_DNA"/>
</dbReference>
<feature type="domain" description="Carboxyltransferase" evidence="4">
    <location>
        <begin position="25"/>
        <end position="305"/>
    </location>
</feature>
<dbReference type="RefSeq" id="WP_008516713.1">
    <property type="nucleotide sequence ID" value="NZ_ACJM01000008.1"/>
</dbReference>
<evidence type="ECO:0000256" key="1">
    <source>
        <dbReference type="ARBA" id="ARBA00022741"/>
    </source>
</evidence>
<dbReference type="EC" id="3.5.1.54" evidence="5"/>
<dbReference type="PANTHER" id="PTHR43309:SF5">
    <property type="entry name" value="5-OXOPROLINASE SUBUNIT C"/>
    <property type="match status" value="1"/>
</dbReference>
<dbReference type="AlphaFoldDB" id="C0GH22"/>
<dbReference type="Pfam" id="PF02626">
    <property type="entry name" value="CT_A_B"/>
    <property type="match status" value="1"/>
</dbReference>
<dbReference type="SUPFAM" id="SSF50891">
    <property type="entry name" value="Cyclophilin-like"/>
    <property type="match status" value="1"/>
</dbReference>
<proteinExistence type="predicted"/>
<keyword evidence="6" id="KW-1185">Reference proteome</keyword>
<dbReference type="PANTHER" id="PTHR43309">
    <property type="entry name" value="5-OXOPROLINASE SUBUNIT C"/>
    <property type="match status" value="1"/>
</dbReference>
<name>C0GH22_DETAL</name>
<protein>
    <submittedName>
        <fullName evidence="5">Urea amidolyase related protein</fullName>
        <ecNumber evidence="5">3.5.1.54</ecNumber>
    </submittedName>
</protein>
<dbReference type="eggNOG" id="COG1984">
    <property type="taxonomic scope" value="Bacteria"/>
</dbReference>
<comment type="caution">
    <text evidence="5">The sequence shown here is derived from an EMBL/GenBank/DDBJ whole genome shotgun (WGS) entry which is preliminary data.</text>
</comment>
<evidence type="ECO:0000313" key="5">
    <source>
        <dbReference type="EMBL" id="EEG77324.1"/>
    </source>
</evidence>
<dbReference type="NCBIfam" id="TIGR00724">
    <property type="entry name" value="urea_amlyse_rel"/>
    <property type="match status" value="1"/>
</dbReference>
<dbReference type="Gene3D" id="2.40.100.10">
    <property type="entry name" value="Cyclophilin-like"/>
    <property type="match status" value="1"/>
</dbReference>
<dbReference type="GO" id="GO:0005524">
    <property type="term" value="F:ATP binding"/>
    <property type="evidence" value="ECO:0007669"/>
    <property type="project" value="UniProtKB-KW"/>
</dbReference>
<keyword evidence="5" id="KW-0456">Lyase</keyword>
<keyword evidence="2 5" id="KW-0378">Hydrolase</keyword>
<dbReference type="InterPro" id="IPR029000">
    <property type="entry name" value="Cyclophilin-like_dom_sf"/>
</dbReference>
<dbReference type="GO" id="GO:0016829">
    <property type="term" value="F:lyase activity"/>
    <property type="evidence" value="ECO:0007669"/>
    <property type="project" value="UniProtKB-KW"/>
</dbReference>
<dbReference type="Proteomes" id="UP000006443">
    <property type="component" value="Unassembled WGS sequence"/>
</dbReference>
<dbReference type="SMART" id="SM00797">
    <property type="entry name" value="AHS2"/>
    <property type="match status" value="1"/>
</dbReference>
<accession>C0GH22</accession>
<dbReference type="InterPro" id="IPR003778">
    <property type="entry name" value="CT_A_B"/>
</dbReference>
<keyword evidence="3" id="KW-0067">ATP-binding</keyword>
<reference evidence="5 6" key="1">
    <citation type="submission" date="2009-02" db="EMBL/GenBank/DDBJ databases">
        <title>Sequencing of the draft genome and assembly of Dethiobacter alkaliphilus AHT 1.</title>
        <authorList>
            <consortium name="US DOE Joint Genome Institute (JGI-PGF)"/>
            <person name="Lucas S."/>
            <person name="Copeland A."/>
            <person name="Lapidus A."/>
            <person name="Glavina del Rio T."/>
            <person name="Dalin E."/>
            <person name="Tice H."/>
            <person name="Bruce D."/>
            <person name="Goodwin L."/>
            <person name="Pitluck S."/>
            <person name="Larimer F."/>
            <person name="Land M.L."/>
            <person name="Hauser L."/>
            <person name="Muyzer G."/>
        </authorList>
    </citation>
    <scope>NUCLEOTIDE SEQUENCE [LARGE SCALE GENOMIC DNA]</scope>
    <source>
        <strain evidence="5 6">AHT 1</strain>
    </source>
</reference>
<dbReference type="GO" id="GO:0004039">
    <property type="term" value="F:allophanate hydrolase activity"/>
    <property type="evidence" value="ECO:0007669"/>
    <property type="project" value="UniProtKB-EC"/>
</dbReference>
<evidence type="ECO:0000313" key="6">
    <source>
        <dbReference type="Proteomes" id="UP000006443"/>
    </source>
</evidence>